<accession>A0A7W9YXM4</accession>
<dbReference type="Gene3D" id="3.90.1580.10">
    <property type="entry name" value="paralog of FGE (formylglycine-generating enzyme)"/>
    <property type="match status" value="1"/>
</dbReference>
<comment type="caution">
    <text evidence="2">The sequence shown here is derived from an EMBL/GenBank/DDBJ whole genome shotgun (WGS) entry which is preliminary data.</text>
</comment>
<dbReference type="AlphaFoldDB" id="A0A7W9YXM4"/>
<evidence type="ECO:0000259" key="1">
    <source>
        <dbReference type="Pfam" id="PF03781"/>
    </source>
</evidence>
<dbReference type="SUPFAM" id="SSF56436">
    <property type="entry name" value="C-type lectin-like"/>
    <property type="match status" value="1"/>
</dbReference>
<sequence>MSAAASKTAFSLFQTALPLALISALGIGIAHQAGFFAAAPSTAALYQPQTVVIPPRTFQYRTDGEYVRGVNPIDAPKSTVTRTDALTIMKYQVTLSEYDACVMEGACAPAAHPSTSDTNLPVTGVNYEDAQAYARWLSEKTGEYWTLPSDQDLAFAAGKSFPDDASGLDPDNKNPALKWIADYEREAASRSKRNPAPQPIGSFGENEFGLADFGGNVWEWTSTCHRRVNLYDNGSQKGVETICGVNVAVGPHRSPTSSFIRDPRGGGCSVGTPPDNLGFRLVKSAAWYAPVLQMVRAKGLAG</sequence>
<dbReference type="InterPro" id="IPR051043">
    <property type="entry name" value="Sulfatase_Mod_Factor_Kinase"/>
</dbReference>
<protein>
    <submittedName>
        <fullName evidence="2">Formylglycine-generating enzyme required for sulfatase activity</fullName>
    </submittedName>
</protein>
<reference evidence="2 3" key="1">
    <citation type="submission" date="2020-08" db="EMBL/GenBank/DDBJ databases">
        <title>Genomic Encyclopedia of Type Strains, Phase IV (KMG-IV): sequencing the most valuable type-strain genomes for metagenomic binning, comparative biology and taxonomic classification.</title>
        <authorList>
            <person name="Goeker M."/>
        </authorList>
    </citation>
    <scope>NUCLEOTIDE SEQUENCE [LARGE SCALE GENOMIC DNA]</scope>
    <source>
        <strain evidence="2 3">DSM 102134</strain>
    </source>
</reference>
<dbReference type="Proteomes" id="UP000535501">
    <property type="component" value="Unassembled WGS sequence"/>
</dbReference>
<feature type="domain" description="Sulfatase-modifying factor enzyme-like" evidence="1">
    <location>
        <begin position="48"/>
        <end position="283"/>
    </location>
</feature>
<name>A0A7W9YXM4_9HYPH</name>
<keyword evidence="3" id="KW-1185">Reference proteome</keyword>
<dbReference type="InterPro" id="IPR016187">
    <property type="entry name" value="CTDL_fold"/>
</dbReference>
<dbReference type="InterPro" id="IPR005532">
    <property type="entry name" value="SUMF_dom"/>
</dbReference>
<proteinExistence type="predicted"/>
<dbReference type="PANTHER" id="PTHR23150">
    <property type="entry name" value="SULFATASE MODIFYING FACTOR 1, 2"/>
    <property type="match status" value="1"/>
</dbReference>
<organism evidence="2 3">
    <name type="scientific">Pseudorhizobium flavum</name>
    <dbReference type="NCBI Taxonomy" id="1335061"/>
    <lineage>
        <taxon>Bacteria</taxon>
        <taxon>Pseudomonadati</taxon>
        <taxon>Pseudomonadota</taxon>
        <taxon>Alphaproteobacteria</taxon>
        <taxon>Hyphomicrobiales</taxon>
        <taxon>Rhizobiaceae</taxon>
        <taxon>Rhizobium/Agrobacterium group</taxon>
        <taxon>Pseudorhizobium</taxon>
    </lineage>
</organism>
<dbReference type="EMBL" id="JACHEJ010000004">
    <property type="protein sequence ID" value="MBB6180278.1"/>
    <property type="molecule type" value="Genomic_DNA"/>
</dbReference>
<dbReference type="Pfam" id="PF03781">
    <property type="entry name" value="FGE-sulfatase"/>
    <property type="match status" value="1"/>
</dbReference>
<evidence type="ECO:0000313" key="3">
    <source>
        <dbReference type="Proteomes" id="UP000535501"/>
    </source>
</evidence>
<dbReference type="InterPro" id="IPR042095">
    <property type="entry name" value="SUMF_sf"/>
</dbReference>
<dbReference type="RefSeq" id="WP_077546992.1">
    <property type="nucleotide sequence ID" value="NZ_JACHEJ010000004.1"/>
</dbReference>
<gene>
    <name evidence="2" type="ORF">HNQ75_002253</name>
</gene>
<evidence type="ECO:0000313" key="2">
    <source>
        <dbReference type="EMBL" id="MBB6180278.1"/>
    </source>
</evidence>
<dbReference type="PANTHER" id="PTHR23150:SF19">
    <property type="entry name" value="FORMYLGLYCINE-GENERATING ENZYME"/>
    <property type="match status" value="1"/>
</dbReference>
<dbReference type="GO" id="GO:0120147">
    <property type="term" value="F:formylglycine-generating oxidase activity"/>
    <property type="evidence" value="ECO:0007669"/>
    <property type="project" value="TreeGrafter"/>
</dbReference>